<dbReference type="PANTHER" id="PTHR47129:SF1">
    <property type="entry name" value="NMRA-LIKE DOMAIN-CONTAINING PROTEIN"/>
    <property type="match status" value="1"/>
</dbReference>
<dbReference type="InterPro" id="IPR052718">
    <property type="entry name" value="NmrA-type_oxidoreductase"/>
</dbReference>
<dbReference type="AlphaFoldDB" id="A0A916QIC6"/>
<dbReference type="Gene3D" id="3.40.50.720">
    <property type="entry name" value="NAD(P)-binding Rossmann-like Domain"/>
    <property type="match status" value="1"/>
</dbReference>
<dbReference type="InterPro" id="IPR016040">
    <property type="entry name" value="NAD(P)-bd_dom"/>
</dbReference>
<proteinExistence type="predicted"/>
<dbReference type="Pfam" id="PF13460">
    <property type="entry name" value="NAD_binding_10"/>
    <property type="match status" value="1"/>
</dbReference>
<organism evidence="2 3">
    <name type="scientific">Lactobacillus corticis</name>
    <dbReference type="NCBI Taxonomy" id="2201249"/>
    <lineage>
        <taxon>Bacteria</taxon>
        <taxon>Bacillati</taxon>
        <taxon>Bacillota</taxon>
        <taxon>Bacilli</taxon>
        <taxon>Lactobacillales</taxon>
        <taxon>Lactobacillaceae</taxon>
        <taxon>Lactobacillus</taxon>
    </lineage>
</organism>
<sequence>MKYAVTAATGHFGQAAVKTLTELVGKENVVVVARNLEKANKLFPGYEIRRGDYSDEQSLQEALTGIDRVLFISSQPGGEVSRLKQHQNMVEALKQTQVDFVAYTSFPNAQNAATPLAEDHWATEKLIKESDIKHAFLRNNWYLENESAFIKSAADGQAEYWTNGLAGWALEREYAEAAAKVLVQDNNKEIYEFAGLMKTYADLGKAVAAAAGKDITVKQVSEDEYVKNLLSQGMDEGAAKWLSFAQGIIDEGTLDHPSSDLADVLGHPTLALDQAAVEILKR</sequence>
<reference evidence="2" key="1">
    <citation type="submission" date="2020-08" db="EMBL/GenBank/DDBJ databases">
        <title>Taxonomic study for Lactobacillus species isolated from hardwood bark.</title>
        <authorList>
            <person name="Tohno M."/>
            <person name="Tanizawa Y."/>
        </authorList>
    </citation>
    <scope>NUCLEOTIDE SEQUENCE</scope>
    <source>
        <strain evidence="2">B40</strain>
    </source>
</reference>
<dbReference type="PANTHER" id="PTHR47129">
    <property type="entry name" value="QUINONE OXIDOREDUCTASE 2"/>
    <property type="match status" value="1"/>
</dbReference>
<evidence type="ECO:0000313" key="3">
    <source>
        <dbReference type="Proteomes" id="UP000677218"/>
    </source>
</evidence>
<dbReference type="InterPro" id="IPR036291">
    <property type="entry name" value="NAD(P)-bd_dom_sf"/>
</dbReference>
<dbReference type="EMBL" id="BMAY01000012">
    <property type="protein sequence ID" value="GFZ27519.1"/>
    <property type="molecule type" value="Genomic_DNA"/>
</dbReference>
<feature type="domain" description="NAD(P)-binding" evidence="1">
    <location>
        <begin position="8"/>
        <end position="147"/>
    </location>
</feature>
<dbReference type="Proteomes" id="UP000677218">
    <property type="component" value="Unassembled WGS sequence"/>
</dbReference>
<dbReference type="Gene3D" id="3.90.25.10">
    <property type="entry name" value="UDP-galactose 4-epimerase, domain 1"/>
    <property type="match status" value="1"/>
</dbReference>
<dbReference type="SUPFAM" id="SSF51735">
    <property type="entry name" value="NAD(P)-binding Rossmann-fold domains"/>
    <property type="match status" value="1"/>
</dbReference>
<dbReference type="RefSeq" id="WP_212781204.1">
    <property type="nucleotide sequence ID" value="NZ_BMAY01000012.1"/>
</dbReference>
<comment type="caution">
    <text evidence="2">The sequence shown here is derived from an EMBL/GenBank/DDBJ whole genome shotgun (WGS) entry which is preliminary data.</text>
</comment>
<name>A0A916QIC6_9LACO</name>
<evidence type="ECO:0000259" key="1">
    <source>
        <dbReference type="Pfam" id="PF13460"/>
    </source>
</evidence>
<accession>A0A916QIC6</accession>
<evidence type="ECO:0000313" key="2">
    <source>
        <dbReference type="EMBL" id="GFZ27519.1"/>
    </source>
</evidence>
<protein>
    <submittedName>
        <fullName evidence="2">Short-chain dehydrogenase</fullName>
    </submittedName>
</protein>
<gene>
    <name evidence="2" type="ORF">LCB40_13990</name>
</gene>
<keyword evidence="3" id="KW-1185">Reference proteome</keyword>